<evidence type="ECO:0000256" key="5">
    <source>
        <dbReference type="ARBA" id="ARBA00022723"/>
    </source>
</evidence>
<dbReference type="EC" id="5.3.3.2" evidence="3 10"/>
<comment type="cofactor">
    <cofactor evidence="10">
        <name>Mn(2+)</name>
        <dbReference type="ChEBI" id="CHEBI:29035"/>
    </cofactor>
    <text evidence="10">Binds 1 Mn(2+) ion per subunit.</text>
</comment>
<comment type="function">
    <text evidence="10">Catalyzes the 1,3-allylic rearrangement of the homoallylic substrate isopentenyl (IPP) to its highly electrophilic allylic isomer, dimethylallyl diphosphate (DMAPP).</text>
</comment>
<dbReference type="NCBIfam" id="TIGR02150">
    <property type="entry name" value="IPP_isom_1"/>
    <property type="match status" value="1"/>
</dbReference>
<name>A0A0S4QXL6_9ACTN</name>
<organism evidence="13 14">
    <name type="scientific">Parafrankia irregularis</name>
    <dbReference type="NCBI Taxonomy" id="795642"/>
    <lineage>
        <taxon>Bacteria</taxon>
        <taxon>Bacillati</taxon>
        <taxon>Actinomycetota</taxon>
        <taxon>Actinomycetes</taxon>
        <taxon>Frankiales</taxon>
        <taxon>Frankiaceae</taxon>
        <taxon>Parafrankia</taxon>
    </lineage>
</organism>
<protein>
    <recommendedName>
        <fullName evidence="3 10">Isopentenyl-diphosphate Delta-isomerase</fullName>
        <shortName evidence="10">IPP isomerase</shortName>
        <ecNumber evidence="3 10">5.3.3.2</ecNumber>
    </recommendedName>
    <alternativeName>
        <fullName evidence="10">IPP:DMAPP isomerase</fullName>
    </alternativeName>
    <alternativeName>
        <fullName evidence="10">Isopentenyl pyrophosphate isomerase</fullName>
    </alternativeName>
</protein>
<evidence type="ECO:0000256" key="3">
    <source>
        <dbReference type="ARBA" id="ARBA00012057"/>
    </source>
</evidence>
<evidence type="ECO:0000256" key="4">
    <source>
        <dbReference type="ARBA" id="ARBA00022490"/>
    </source>
</evidence>
<comment type="catalytic activity">
    <reaction evidence="10">
        <text>isopentenyl diphosphate = dimethylallyl diphosphate</text>
        <dbReference type="Rhea" id="RHEA:23284"/>
        <dbReference type="ChEBI" id="CHEBI:57623"/>
        <dbReference type="ChEBI" id="CHEBI:128769"/>
        <dbReference type="EC" id="5.3.3.2"/>
    </reaction>
</comment>
<feature type="binding site" evidence="10">
    <location>
        <position position="141"/>
    </location>
    <ligand>
        <name>Mn(2+)</name>
        <dbReference type="ChEBI" id="CHEBI:29035"/>
    </ligand>
</feature>
<feature type="active site" evidence="10">
    <location>
        <position position="143"/>
    </location>
</feature>
<keyword evidence="7 10" id="KW-0464">Manganese</keyword>
<dbReference type="PANTHER" id="PTHR10885:SF0">
    <property type="entry name" value="ISOPENTENYL-DIPHOSPHATE DELTA-ISOMERASE"/>
    <property type="match status" value="1"/>
</dbReference>
<evidence type="ECO:0000256" key="2">
    <source>
        <dbReference type="ARBA" id="ARBA00007579"/>
    </source>
</evidence>
<dbReference type="CDD" id="cd02885">
    <property type="entry name" value="NUDIX_IPP_Isomerase"/>
    <property type="match status" value="1"/>
</dbReference>
<dbReference type="AlphaFoldDB" id="A0A0S4QXL6"/>
<reference evidence="14" key="1">
    <citation type="submission" date="2015-11" db="EMBL/GenBank/DDBJ databases">
        <authorList>
            <person name="Varghese N."/>
        </authorList>
    </citation>
    <scope>NUCLEOTIDE SEQUENCE [LARGE SCALE GENOMIC DNA]</scope>
    <source>
        <strain evidence="14">DSM 45899</strain>
    </source>
</reference>
<dbReference type="PANTHER" id="PTHR10885">
    <property type="entry name" value="ISOPENTENYL-DIPHOSPHATE DELTA-ISOMERASE"/>
    <property type="match status" value="1"/>
</dbReference>
<comment type="cofactor">
    <cofactor evidence="10">
        <name>Mg(2+)</name>
        <dbReference type="ChEBI" id="CHEBI:18420"/>
    </cofactor>
    <text evidence="10">Binds 1 Mg(2+) ion per subunit. The magnesium ion binds only when substrate is bound.</text>
</comment>
<feature type="active site" evidence="10">
    <location>
        <position position="94"/>
    </location>
</feature>
<dbReference type="PROSITE" id="PS51462">
    <property type="entry name" value="NUDIX"/>
    <property type="match status" value="1"/>
</dbReference>
<keyword evidence="8 10" id="KW-0414">Isoprene biosynthesis</keyword>
<dbReference type="Pfam" id="PF00293">
    <property type="entry name" value="NUDIX"/>
    <property type="match status" value="1"/>
</dbReference>
<dbReference type="GO" id="GO:0004452">
    <property type="term" value="F:isopentenyl-diphosphate delta-isomerase activity"/>
    <property type="evidence" value="ECO:0007669"/>
    <property type="project" value="UniProtKB-UniRule"/>
</dbReference>
<feature type="region of interest" description="Disordered" evidence="11">
    <location>
        <begin position="1"/>
        <end position="24"/>
    </location>
</feature>
<comment type="pathway">
    <text evidence="1 10">Isoprenoid biosynthesis; dimethylallyl diphosphate biosynthesis; dimethylallyl diphosphate from isopentenyl diphosphate: step 1/1.</text>
</comment>
<dbReference type="InterPro" id="IPR056375">
    <property type="entry name" value="Idi_bact"/>
</dbReference>
<keyword evidence="14" id="KW-1185">Reference proteome</keyword>
<feature type="binding site" evidence="10">
    <location>
        <position position="114"/>
    </location>
    <ligand>
        <name>Mg(2+)</name>
        <dbReference type="ChEBI" id="CHEBI:18420"/>
    </ligand>
</feature>
<evidence type="ECO:0000256" key="7">
    <source>
        <dbReference type="ARBA" id="ARBA00023211"/>
    </source>
</evidence>
<dbReference type="GO" id="GO:0046872">
    <property type="term" value="F:metal ion binding"/>
    <property type="evidence" value="ECO:0007669"/>
    <property type="project" value="UniProtKB-KW"/>
</dbReference>
<dbReference type="EMBL" id="FAOZ01000032">
    <property type="protein sequence ID" value="CUU59838.1"/>
    <property type="molecule type" value="Genomic_DNA"/>
</dbReference>
<feature type="binding site" evidence="10">
    <location>
        <position position="59"/>
    </location>
    <ligand>
        <name>Mn(2+)</name>
        <dbReference type="ChEBI" id="CHEBI:29035"/>
    </ligand>
</feature>
<dbReference type="Gene3D" id="3.90.79.10">
    <property type="entry name" value="Nucleoside Triphosphate Pyrophosphohydrolase"/>
    <property type="match status" value="1"/>
</dbReference>
<feature type="binding site" evidence="10">
    <location>
        <position position="52"/>
    </location>
    <ligand>
        <name>Mn(2+)</name>
        <dbReference type="ChEBI" id="CHEBI:29035"/>
    </ligand>
</feature>
<dbReference type="InterPro" id="IPR011876">
    <property type="entry name" value="IsopentenylPP_isomerase_typ1"/>
</dbReference>
<evidence type="ECO:0000256" key="9">
    <source>
        <dbReference type="ARBA" id="ARBA00023235"/>
    </source>
</evidence>
<evidence type="ECO:0000256" key="10">
    <source>
        <dbReference type="HAMAP-Rule" id="MF_00202"/>
    </source>
</evidence>
<dbReference type="NCBIfam" id="NF002995">
    <property type="entry name" value="PRK03759.1"/>
    <property type="match status" value="1"/>
</dbReference>
<dbReference type="InterPro" id="IPR015797">
    <property type="entry name" value="NUDIX_hydrolase-like_dom_sf"/>
</dbReference>
<evidence type="ECO:0000256" key="11">
    <source>
        <dbReference type="SAM" id="MobiDB-lite"/>
    </source>
</evidence>
<feature type="binding site" evidence="10">
    <location>
        <position position="143"/>
    </location>
    <ligand>
        <name>Mn(2+)</name>
        <dbReference type="ChEBI" id="CHEBI:29035"/>
    </ligand>
</feature>
<feature type="domain" description="Nudix hydrolase" evidence="12">
    <location>
        <begin position="57"/>
        <end position="191"/>
    </location>
</feature>
<dbReference type="SUPFAM" id="SSF55811">
    <property type="entry name" value="Nudix"/>
    <property type="match status" value="1"/>
</dbReference>
<evidence type="ECO:0000256" key="8">
    <source>
        <dbReference type="ARBA" id="ARBA00023229"/>
    </source>
</evidence>
<accession>A0A0S4QXL6</accession>
<keyword evidence="9 10" id="KW-0413">Isomerase</keyword>
<gene>
    <name evidence="10" type="primary">idi</name>
    <name evidence="13" type="ORF">Ga0074812_13243</name>
</gene>
<dbReference type="InterPro" id="IPR000086">
    <property type="entry name" value="NUDIX_hydrolase_dom"/>
</dbReference>
<evidence type="ECO:0000313" key="13">
    <source>
        <dbReference type="EMBL" id="CUU59838.1"/>
    </source>
</evidence>
<dbReference type="HAMAP" id="MF_00202">
    <property type="entry name" value="Idi"/>
    <property type="match status" value="1"/>
</dbReference>
<evidence type="ECO:0000256" key="1">
    <source>
        <dbReference type="ARBA" id="ARBA00004826"/>
    </source>
</evidence>
<evidence type="ECO:0000313" key="14">
    <source>
        <dbReference type="Proteomes" id="UP000198802"/>
    </source>
</evidence>
<feature type="binding site" evidence="10">
    <location>
        <position position="96"/>
    </location>
    <ligand>
        <name>Mn(2+)</name>
        <dbReference type="ChEBI" id="CHEBI:29035"/>
    </ligand>
</feature>
<proteinExistence type="inferred from homology"/>
<comment type="similarity">
    <text evidence="2 10">Belongs to the IPP isomerase type 1 family.</text>
</comment>
<feature type="compositionally biased region" description="Polar residues" evidence="11">
    <location>
        <begin position="1"/>
        <end position="12"/>
    </location>
</feature>
<dbReference type="GO" id="GO:0050992">
    <property type="term" value="P:dimethylallyl diphosphate biosynthetic process"/>
    <property type="evidence" value="ECO:0007669"/>
    <property type="project" value="UniProtKB-UniRule"/>
</dbReference>
<feature type="region of interest" description="Disordered" evidence="11">
    <location>
        <begin position="201"/>
        <end position="227"/>
    </location>
</feature>
<evidence type="ECO:0000256" key="6">
    <source>
        <dbReference type="ARBA" id="ARBA00022842"/>
    </source>
</evidence>
<dbReference type="Proteomes" id="UP000198802">
    <property type="component" value="Unassembled WGS sequence"/>
</dbReference>
<dbReference type="UniPathway" id="UPA00059">
    <property type="reaction ID" value="UER00104"/>
</dbReference>
<keyword evidence="5 10" id="KW-0479">Metal-binding</keyword>
<evidence type="ECO:0000259" key="12">
    <source>
        <dbReference type="PROSITE" id="PS51462"/>
    </source>
</evidence>
<dbReference type="GO" id="GO:0008299">
    <property type="term" value="P:isoprenoid biosynthetic process"/>
    <property type="evidence" value="ECO:0007669"/>
    <property type="project" value="UniProtKB-UniRule"/>
</dbReference>
<sequence length="227" mass="24926">MATANHPGSQDMISRPRDSHRSGGAAVKAPELVILLSPSGDIIGTTPKATVHGPQTPLHLAFSSYVFDDLDRLLVTRRALEKTTWPGVLTNTCCGHPAPGEDFREAITRRLVQELGLRVGRIDLALPKFRYRCVMDDGTVENEICPVFFTRTSGPFQINPEEVAEAFWFPWSNFVEDVMSGALAISPWARLQVEQLRALGPSPRNWPSAPDEELPPAARQNTASLAS</sequence>
<keyword evidence="4 10" id="KW-0963">Cytoplasm</keyword>
<keyword evidence="6 10" id="KW-0460">Magnesium</keyword>
<dbReference type="GO" id="GO:0005737">
    <property type="term" value="C:cytoplasm"/>
    <property type="evidence" value="ECO:0007669"/>
    <property type="project" value="UniProtKB-SubCell"/>
</dbReference>
<comment type="subcellular location">
    <subcellularLocation>
        <location evidence="10">Cytoplasm</location>
    </subcellularLocation>
</comment>